<dbReference type="Pfam" id="PF00561">
    <property type="entry name" value="Abhydrolase_1"/>
    <property type="match status" value="1"/>
</dbReference>
<evidence type="ECO:0000256" key="1">
    <source>
        <dbReference type="ARBA" id="ARBA00010088"/>
    </source>
</evidence>
<dbReference type="EMBL" id="JAKGSG010000004">
    <property type="protein sequence ID" value="MCF4119457.1"/>
    <property type="molecule type" value="Genomic_DNA"/>
</dbReference>
<keyword evidence="2 4" id="KW-0378">Hydrolase</keyword>
<dbReference type="PRINTS" id="PR00793">
    <property type="entry name" value="PROAMNOPTASE"/>
</dbReference>
<name>A0AA41QCA6_9MICO</name>
<dbReference type="GO" id="GO:0004177">
    <property type="term" value="F:aminopeptidase activity"/>
    <property type="evidence" value="ECO:0007669"/>
    <property type="project" value="UniProtKB-EC"/>
</dbReference>
<gene>
    <name evidence="4" type="ORF">L1785_00480</name>
</gene>
<dbReference type="InterPro" id="IPR029058">
    <property type="entry name" value="AB_hydrolase_fold"/>
</dbReference>
<dbReference type="InterPro" id="IPR051601">
    <property type="entry name" value="Serine_prot/Carboxylest_S33"/>
</dbReference>
<evidence type="ECO:0000256" key="2">
    <source>
        <dbReference type="ARBA" id="ARBA00022801"/>
    </source>
</evidence>
<dbReference type="GO" id="GO:0006508">
    <property type="term" value="P:proteolysis"/>
    <property type="evidence" value="ECO:0007669"/>
    <property type="project" value="InterPro"/>
</dbReference>
<dbReference type="Gene3D" id="3.40.50.1820">
    <property type="entry name" value="alpha/beta hydrolase"/>
    <property type="match status" value="1"/>
</dbReference>
<dbReference type="AlphaFoldDB" id="A0AA41QCA6"/>
<organism evidence="4 5">
    <name type="scientific">Antribacter soli</name>
    <dbReference type="NCBI Taxonomy" id="2910976"/>
    <lineage>
        <taxon>Bacteria</taxon>
        <taxon>Bacillati</taxon>
        <taxon>Actinomycetota</taxon>
        <taxon>Actinomycetes</taxon>
        <taxon>Micrococcales</taxon>
        <taxon>Promicromonosporaceae</taxon>
        <taxon>Antribacter</taxon>
    </lineage>
</organism>
<feature type="domain" description="AB hydrolase-1" evidence="3">
    <location>
        <begin position="50"/>
        <end position="180"/>
    </location>
</feature>
<keyword evidence="5" id="KW-1185">Reference proteome</keyword>
<dbReference type="PANTHER" id="PTHR43248">
    <property type="entry name" value="2-SUCCINYL-6-HYDROXY-2,4-CYCLOHEXADIENE-1-CARBOXYLATE SYNTHASE"/>
    <property type="match status" value="1"/>
</dbReference>
<comment type="caution">
    <text evidence="4">The sequence shown here is derived from an EMBL/GenBank/DDBJ whole genome shotgun (WGS) entry which is preliminary data.</text>
</comment>
<evidence type="ECO:0000313" key="4">
    <source>
        <dbReference type="EMBL" id="MCF4119457.1"/>
    </source>
</evidence>
<dbReference type="RefSeq" id="WP_236087151.1">
    <property type="nucleotide sequence ID" value="NZ_JAKGSG010000004.1"/>
</dbReference>
<comment type="similarity">
    <text evidence="1">Belongs to the peptidase S33 family.</text>
</comment>
<dbReference type="Proteomes" id="UP001165405">
    <property type="component" value="Unassembled WGS sequence"/>
</dbReference>
<proteinExistence type="inferred from homology"/>
<reference evidence="4" key="1">
    <citation type="submission" date="2022-01" db="EMBL/GenBank/DDBJ databases">
        <title>Antribacter sp. nov., isolated from Guizhou of China.</title>
        <authorList>
            <person name="Chengliang C."/>
            <person name="Ya Z."/>
        </authorList>
    </citation>
    <scope>NUCLEOTIDE SEQUENCE</scope>
    <source>
        <strain evidence="4">KLBMP 9083</strain>
    </source>
</reference>
<dbReference type="SUPFAM" id="SSF53474">
    <property type="entry name" value="alpha/beta-Hydrolases"/>
    <property type="match status" value="1"/>
</dbReference>
<accession>A0AA41QCA6</accession>
<evidence type="ECO:0000313" key="5">
    <source>
        <dbReference type="Proteomes" id="UP001165405"/>
    </source>
</evidence>
<dbReference type="PANTHER" id="PTHR43248:SF2">
    <property type="entry name" value="PROLYL AMINOPEPTIDASE"/>
    <property type="match status" value="1"/>
</dbReference>
<evidence type="ECO:0000259" key="3">
    <source>
        <dbReference type="Pfam" id="PF00561"/>
    </source>
</evidence>
<sequence>MSLSYTLPGAHVTDHRLEVPLDWWDDSDPRRITVFARELVDPARRREDLPLLVFLQGGPGGKGPRPTGPDGWLGTALSRYRVVLLDQRGTGRSSAVRGAALAAVGTPAQQAKYLTHFRADSVVADAEHVRTTLYGGRRWTSLGQSYGGFITMTYLSRAPQGLAACLVTGGLPGLTASARDVYERTQPRVAAKNERFRARYPHVTELLGRIADRLAADDVRLPGGDLLTVRRFQSLGMDFGMKPGFERVHWIVDEAFDGWSAEAGDDLTDTFLATVETETSFATNPLYAVLHESIYAQAHSGATAWSAQAVRDADPAFAEDARPLLLTGEMIYPWMFREVAALRPFEAAADALAERDHWSDLYHLDLLASNEVPVEAAVYFDDMFVDAGLSLETAAHVGNAEAWVTNEFEHDGLRLGDVLDRLLARLDARGGALR</sequence>
<dbReference type="InterPro" id="IPR002410">
    <property type="entry name" value="Peptidase_S33"/>
</dbReference>
<dbReference type="InterPro" id="IPR000073">
    <property type="entry name" value="AB_hydrolase_1"/>
</dbReference>
<protein>
    <submittedName>
        <fullName evidence="4">Alpha/beta hydrolase</fullName>
    </submittedName>
</protein>